<gene>
    <name evidence="1" type="ORF">ONE63_011427</name>
</gene>
<dbReference type="EMBL" id="JAPTSV010000801">
    <property type="protein sequence ID" value="KAJ1518973.1"/>
    <property type="molecule type" value="Genomic_DNA"/>
</dbReference>
<reference evidence="1" key="1">
    <citation type="submission" date="2022-12" db="EMBL/GenBank/DDBJ databases">
        <title>Chromosome-level genome assembly of the bean flower thrips Megalurothrips usitatus.</title>
        <authorList>
            <person name="Ma L."/>
            <person name="Liu Q."/>
            <person name="Li H."/>
            <person name="Cai W."/>
        </authorList>
    </citation>
    <scope>NUCLEOTIDE SEQUENCE</scope>
    <source>
        <strain evidence="1">Cailab_2022a</strain>
    </source>
</reference>
<sequence length="149" mass="16990">MLQKLMASQGLSIEAIPKPKGWPDKLPLPGESQFFTFELFLSKQSNFDFAVNYFANSTGHRDFAETTRDILKELISRKLKERLNWVGLEKKFGLKQRNTGKLVIAAVKMRHDRVSPAEVGTVISVWLRNNLKKQLESEDEGENADQPTN</sequence>
<comment type="caution">
    <text evidence="1">The sequence shown here is derived from an EMBL/GenBank/DDBJ whole genome shotgun (WGS) entry which is preliminary data.</text>
</comment>
<dbReference type="AlphaFoldDB" id="A0AAV7X2G9"/>
<protein>
    <submittedName>
        <fullName evidence="1">Uncharacterized protein</fullName>
    </submittedName>
</protein>
<keyword evidence="2" id="KW-1185">Reference proteome</keyword>
<dbReference type="Proteomes" id="UP001075354">
    <property type="component" value="Unassembled WGS sequence"/>
</dbReference>
<evidence type="ECO:0000313" key="2">
    <source>
        <dbReference type="Proteomes" id="UP001075354"/>
    </source>
</evidence>
<name>A0AAV7X2G9_9NEOP</name>
<evidence type="ECO:0000313" key="1">
    <source>
        <dbReference type="EMBL" id="KAJ1518973.1"/>
    </source>
</evidence>
<accession>A0AAV7X2G9</accession>
<proteinExistence type="predicted"/>
<organism evidence="1 2">
    <name type="scientific">Megalurothrips usitatus</name>
    <name type="common">bean blossom thrips</name>
    <dbReference type="NCBI Taxonomy" id="439358"/>
    <lineage>
        <taxon>Eukaryota</taxon>
        <taxon>Metazoa</taxon>
        <taxon>Ecdysozoa</taxon>
        <taxon>Arthropoda</taxon>
        <taxon>Hexapoda</taxon>
        <taxon>Insecta</taxon>
        <taxon>Pterygota</taxon>
        <taxon>Neoptera</taxon>
        <taxon>Paraneoptera</taxon>
        <taxon>Thysanoptera</taxon>
        <taxon>Terebrantia</taxon>
        <taxon>Thripoidea</taxon>
        <taxon>Thripidae</taxon>
        <taxon>Megalurothrips</taxon>
    </lineage>
</organism>